<dbReference type="GeneID" id="62239227"/>
<dbReference type="EMBL" id="RCSX01000069">
    <property type="protein sequence ID" value="KAF7908018.1"/>
    <property type="molecule type" value="Genomic_DNA"/>
</dbReference>
<evidence type="ECO:0000313" key="1">
    <source>
        <dbReference type="EMBL" id="KAF7908018.1"/>
    </source>
</evidence>
<dbReference type="RefSeq" id="XP_038803558.1">
    <property type="nucleotide sequence ID" value="XM_038960081.1"/>
</dbReference>
<organism evidence="1 2">
    <name type="scientific">Botrytis deweyae</name>
    <dbReference type="NCBI Taxonomy" id="2478750"/>
    <lineage>
        <taxon>Eukaryota</taxon>
        <taxon>Fungi</taxon>
        <taxon>Dikarya</taxon>
        <taxon>Ascomycota</taxon>
        <taxon>Pezizomycotina</taxon>
        <taxon>Leotiomycetes</taxon>
        <taxon>Helotiales</taxon>
        <taxon>Sclerotiniaceae</taxon>
        <taxon>Botrytis</taxon>
    </lineage>
</organism>
<proteinExistence type="predicted"/>
<sequence length="147" mass="16361">MDFYPRELALWYMTHTSQQYYWERTKSFFIQYAPVMNGVWPCTNQELASLTPFSQPERIYTAFGIESPIAGLDDVWLCQSTGHLSHTGADSQIVDWVVLYSTPLPGATVGLPAQVAIVSRVRFGPDHTMVEVIKGALCAAGNLDLTS</sequence>
<accession>A0ABQ7I352</accession>
<name>A0ABQ7I352_9HELO</name>
<evidence type="ECO:0000313" key="2">
    <source>
        <dbReference type="Proteomes" id="UP000783213"/>
    </source>
</evidence>
<gene>
    <name evidence="1" type="ORF">EAE98_012456</name>
</gene>
<protein>
    <submittedName>
        <fullName evidence="1">Uncharacterized protein</fullName>
    </submittedName>
</protein>
<comment type="caution">
    <text evidence="1">The sequence shown here is derived from an EMBL/GenBank/DDBJ whole genome shotgun (WGS) entry which is preliminary data.</text>
</comment>
<reference evidence="1 2" key="1">
    <citation type="journal article" date="2020" name="Genome Biol. Evol.">
        <title>Comparative genomics of Sclerotiniaceae.</title>
        <authorList>
            <person name="Valero Jimenez C.A."/>
            <person name="Steentjes M."/>
            <person name="Scholten O.E."/>
            <person name="Van Kan J.A.L."/>
        </authorList>
    </citation>
    <scope>NUCLEOTIDE SEQUENCE [LARGE SCALE GENOMIC DNA]</scope>
    <source>
        <strain evidence="1 2">B1</strain>
    </source>
</reference>
<dbReference type="Proteomes" id="UP000783213">
    <property type="component" value="Unassembled WGS sequence"/>
</dbReference>
<keyword evidence="2" id="KW-1185">Reference proteome</keyword>